<sequence length="555" mass="60361">MMDGWHRLRQTLAWAGLTPLLLACSPQASAPPAPSAGQVKPVAGAQMTYYAAARAAEQVSFGATPALVAELSQKGLAAWIDAQFALPASTAVSPSWVRYFDGNNEVASNRAGNVPVDQFWRRALTAPDQLRQRVAWALFQYIPVAQGQPNGQLQYYNMLINNAFGTYGQLLREVTVQPMMGWYLNNETNRPPSPECLGCTPNENYARELMQLFSIGVVQLNSDGSVIRDAGGKPRESYTQKDVEALARALTGWRNPWDTDPNGKMADFDQRMTPEPQAFFHDSTAKVVMGMPLAAGMSPDTELDAVIALLMQHPNVAPFVSLRLIQHLVTSNPTPAYLSRISAVFRNNGKGVAGDLRAVVKAILLDPEARAGDVPGQQSRQFGKFREPVQWLSALMRGLACSAPMYSTNGSTQWVVSPPGQPPNAPASVFSFYQATDRVPGSNLLAPEQKIVGTMEMNNRFGNLNWHLLDSNNPASASNRASSGCDLATPAALLQNDPGGFLDWVSQRWFRGAMPPTLRSKMALLMQAESWASGEEGALTMIQFALASPYFGAIR</sequence>
<feature type="chain" id="PRO_5047268244" evidence="1">
    <location>
        <begin position="31"/>
        <end position="555"/>
    </location>
</feature>
<dbReference type="PROSITE" id="PS51257">
    <property type="entry name" value="PROKAR_LIPOPROTEIN"/>
    <property type="match status" value="1"/>
</dbReference>
<organism evidence="2 3">
    <name type="scientific">Duganella qianjiadongensis</name>
    <dbReference type="NCBI Taxonomy" id="2692176"/>
    <lineage>
        <taxon>Bacteria</taxon>
        <taxon>Pseudomonadati</taxon>
        <taxon>Pseudomonadota</taxon>
        <taxon>Betaproteobacteria</taxon>
        <taxon>Burkholderiales</taxon>
        <taxon>Oxalobacteraceae</taxon>
        <taxon>Telluria group</taxon>
        <taxon>Duganella</taxon>
    </lineage>
</organism>
<evidence type="ECO:0000313" key="2">
    <source>
        <dbReference type="EMBL" id="MYM38851.1"/>
    </source>
</evidence>
<evidence type="ECO:0000313" key="3">
    <source>
        <dbReference type="Proteomes" id="UP000478090"/>
    </source>
</evidence>
<dbReference type="Pfam" id="PF08811">
    <property type="entry name" value="DUF1800"/>
    <property type="match status" value="1"/>
</dbReference>
<protein>
    <submittedName>
        <fullName evidence="2">DUF1800 family protein</fullName>
    </submittedName>
</protein>
<keyword evidence="1" id="KW-0732">Signal</keyword>
<dbReference type="PANTHER" id="PTHR43737:SF1">
    <property type="entry name" value="DUF1501 DOMAIN-CONTAINING PROTEIN"/>
    <property type="match status" value="1"/>
</dbReference>
<dbReference type="RefSeq" id="WP_161038255.1">
    <property type="nucleotide sequence ID" value="NZ_WWCM01000003.1"/>
</dbReference>
<comment type="caution">
    <text evidence="2">The sequence shown here is derived from an EMBL/GenBank/DDBJ whole genome shotgun (WGS) entry which is preliminary data.</text>
</comment>
<feature type="signal peptide" evidence="1">
    <location>
        <begin position="1"/>
        <end position="30"/>
    </location>
</feature>
<dbReference type="PANTHER" id="PTHR43737">
    <property type="entry name" value="BLL7424 PROTEIN"/>
    <property type="match status" value="1"/>
</dbReference>
<dbReference type="EMBL" id="WWCM01000003">
    <property type="protein sequence ID" value="MYM38851.1"/>
    <property type="molecule type" value="Genomic_DNA"/>
</dbReference>
<name>A0ABW9VIJ1_9BURK</name>
<reference evidence="2 3" key="1">
    <citation type="submission" date="2019-12" db="EMBL/GenBank/DDBJ databases">
        <title>Novel species isolated from a subtropical stream in China.</title>
        <authorList>
            <person name="Lu H."/>
        </authorList>
    </citation>
    <scope>NUCLEOTIDE SEQUENCE [LARGE SCALE GENOMIC DNA]</scope>
    <source>
        <strain evidence="2 3">CY13W</strain>
    </source>
</reference>
<gene>
    <name evidence="2" type="ORF">GTP27_05865</name>
</gene>
<dbReference type="Proteomes" id="UP000478090">
    <property type="component" value="Unassembled WGS sequence"/>
</dbReference>
<evidence type="ECO:0000256" key="1">
    <source>
        <dbReference type="SAM" id="SignalP"/>
    </source>
</evidence>
<accession>A0ABW9VIJ1</accession>
<dbReference type="InterPro" id="IPR014917">
    <property type="entry name" value="DUF1800"/>
</dbReference>
<keyword evidence="3" id="KW-1185">Reference proteome</keyword>
<proteinExistence type="predicted"/>